<proteinExistence type="predicted"/>
<name>X6MH67_RETFI</name>
<keyword evidence="1" id="KW-0472">Membrane</keyword>
<evidence type="ECO:0000256" key="1">
    <source>
        <dbReference type="SAM" id="Phobius"/>
    </source>
</evidence>
<sequence>MEKKQRRMECIFTKLVKQMGEIGSTNNGLSIIHEHVWSIFYLFQFALPKQQLQNSGFLEIENQRYFWVKFTRDTALQANEQGKQVRNVRRVKRLQLQDTERFFSTSGIFVITIVLVSSNSTSYTTYIYVYTYVYAHMLFGKVYVLVNGMHSEQSQQTRQINVK</sequence>
<dbReference type="EMBL" id="ASPP01020903">
    <property type="protein sequence ID" value="ETO13001.1"/>
    <property type="molecule type" value="Genomic_DNA"/>
</dbReference>
<gene>
    <name evidence="2" type="ORF">RFI_24374</name>
</gene>
<accession>X6MH67</accession>
<evidence type="ECO:0000313" key="2">
    <source>
        <dbReference type="EMBL" id="ETO13001.1"/>
    </source>
</evidence>
<keyword evidence="3" id="KW-1185">Reference proteome</keyword>
<comment type="caution">
    <text evidence="2">The sequence shown here is derived from an EMBL/GenBank/DDBJ whole genome shotgun (WGS) entry which is preliminary data.</text>
</comment>
<evidence type="ECO:0000313" key="3">
    <source>
        <dbReference type="Proteomes" id="UP000023152"/>
    </source>
</evidence>
<organism evidence="2 3">
    <name type="scientific">Reticulomyxa filosa</name>
    <dbReference type="NCBI Taxonomy" id="46433"/>
    <lineage>
        <taxon>Eukaryota</taxon>
        <taxon>Sar</taxon>
        <taxon>Rhizaria</taxon>
        <taxon>Retaria</taxon>
        <taxon>Foraminifera</taxon>
        <taxon>Monothalamids</taxon>
        <taxon>Reticulomyxidae</taxon>
        <taxon>Reticulomyxa</taxon>
    </lineage>
</organism>
<feature type="transmembrane region" description="Helical" evidence="1">
    <location>
        <begin position="127"/>
        <end position="146"/>
    </location>
</feature>
<protein>
    <submittedName>
        <fullName evidence="2">Uncharacterized protein</fullName>
    </submittedName>
</protein>
<feature type="transmembrane region" description="Helical" evidence="1">
    <location>
        <begin position="102"/>
        <end position="121"/>
    </location>
</feature>
<keyword evidence="1" id="KW-1133">Transmembrane helix</keyword>
<reference evidence="2 3" key="1">
    <citation type="journal article" date="2013" name="Curr. Biol.">
        <title>The Genome of the Foraminiferan Reticulomyxa filosa.</title>
        <authorList>
            <person name="Glockner G."/>
            <person name="Hulsmann N."/>
            <person name="Schleicher M."/>
            <person name="Noegel A.A."/>
            <person name="Eichinger L."/>
            <person name="Gallinger C."/>
            <person name="Pawlowski J."/>
            <person name="Sierra R."/>
            <person name="Euteneuer U."/>
            <person name="Pillet L."/>
            <person name="Moustafa A."/>
            <person name="Platzer M."/>
            <person name="Groth M."/>
            <person name="Szafranski K."/>
            <person name="Schliwa M."/>
        </authorList>
    </citation>
    <scope>NUCLEOTIDE SEQUENCE [LARGE SCALE GENOMIC DNA]</scope>
</reference>
<keyword evidence="1" id="KW-0812">Transmembrane</keyword>
<dbReference type="AlphaFoldDB" id="X6MH67"/>
<dbReference type="Proteomes" id="UP000023152">
    <property type="component" value="Unassembled WGS sequence"/>
</dbReference>